<dbReference type="InterPro" id="IPR022998">
    <property type="entry name" value="ThiamineP_synth_TenI"/>
</dbReference>
<evidence type="ECO:0000256" key="9">
    <source>
        <dbReference type="HAMAP-Rule" id="MF_00097"/>
    </source>
</evidence>
<evidence type="ECO:0000256" key="6">
    <source>
        <dbReference type="ARBA" id="ARBA00047334"/>
    </source>
</evidence>
<keyword evidence="4 9" id="KW-0460">Magnesium</keyword>
<evidence type="ECO:0000256" key="7">
    <source>
        <dbReference type="ARBA" id="ARBA00047851"/>
    </source>
</evidence>
<evidence type="ECO:0000256" key="8">
    <source>
        <dbReference type="ARBA" id="ARBA00047883"/>
    </source>
</evidence>
<comment type="catalytic activity">
    <reaction evidence="8 9 10">
        <text>2-[(2R,5Z)-2-carboxy-4-methylthiazol-5(2H)-ylidene]ethyl phosphate + 4-amino-2-methyl-5-(diphosphooxymethyl)pyrimidine + 2 H(+) = thiamine phosphate + CO2 + diphosphate</text>
        <dbReference type="Rhea" id="RHEA:47844"/>
        <dbReference type="ChEBI" id="CHEBI:15378"/>
        <dbReference type="ChEBI" id="CHEBI:16526"/>
        <dbReference type="ChEBI" id="CHEBI:33019"/>
        <dbReference type="ChEBI" id="CHEBI:37575"/>
        <dbReference type="ChEBI" id="CHEBI:57841"/>
        <dbReference type="ChEBI" id="CHEBI:62899"/>
        <dbReference type="EC" id="2.5.1.3"/>
    </reaction>
</comment>
<dbReference type="EC" id="2.5.1.3" evidence="9"/>
<dbReference type="SUPFAM" id="SSF51391">
    <property type="entry name" value="Thiamin phosphate synthase"/>
    <property type="match status" value="1"/>
</dbReference>
<evidence type="ECO:0000256" key="11">
    <source>
        <dbReference type="RuleBase" id="RU004253"/>
    </source>
</evidence>
<proteinExistence type="inferred from homology"/>
<dbReference type="EMBL" id="DTHG01000058">
    <property type="protein sequence ID" value="HGW91827.1"/>
    <property type="molecule type" value="Genomic_DNA"/>
</dbReference>
<comment type="cofactor">
    <cofactor evidence="9">
        <name>Mg(2+)</name>
        <dbReference type="ChEBI" id="CHEBI:18420"/>
    </cofactor>
    <text evidence="9">Binds 1 Mg(2+) ion per subunit.</text>
</comment>
<comment type="pathway">
    <text evidence="1 9 11">Cofactor biosynthesis; thiamine diphosphate biosynthesis; thiamine phosphate from 4-amino-2-methyl-5-diphosphomethylpyrimidine and 4-methyl-5-(2-phosphoethyl)-thiazole: step 1/1.</text>
</comment>
<feature type="domain" description="Pterin-binding" evidence="12">
    <location>
        <begin position="82"/>
        <end position="217"/>
    </location>
</feature>
<evidence type="ECO:0000259" key="12">
    <source>
        <dbReference type="PROSITE" id="PS50972"/>
    </source>
</evidence>
<dbReference type="UniPathway" id="UPA00060">
    <property type="reaction ID" value="UER00141"/>
</dbReference>
<comment type="caution">
    <text evidence="13">The sequence shown here is derived from an EMBL/GenBank/DDBJ whole genome shotgun (WGS) entry which is preliminary data.</text>
</comment>
<dbReference type="Gene3D" id="3.20.20.70">
    <property type="entry name" value="Aldolase class I"/>
    <property type="match status" value="1"/>
</dbReference>
<name>A0A7C4YHC2_UNCW3</name>
<comment type="function">
    <text evidence="9">Condenses 4-methyl-5-(beta-hydroxyethyl)thiazole monophosphate (THZ-P) and 2-methyl-4-amino-5-hydroxymethyl pyrimidine pyrophosphate (HMP-PP) to form thiamine monophosphate (TMP).</text>
</comment>
<dbReference type="InterPro" id="IPR000489">
    <property type="entry name" value="Pterin-binding_dom"/>
</dbReference>
<dbReference type="CDD" id="cd00564">
    <property type="entry name" value="TMP_TenI"/>
    <property type="match status" value="1"/>
</dbReference>
<evidence type="ECO:0000256" key="5">
    <source>
        <dbReference type="ARBA" id="ARBA00022977"/>
    </source>
</evidence>
<dbReference type="PANTHER" id="PTHR20857">
    <property type="entry name" value="THIAMINE-PHOSPHATE PYROPHOSPHORYLASE"/>
    <property type="match status" value="1"/>
</dbReference>
<keyword evidence="2 9" id="KW-0808">Transferase</keyword>
<dbReference type="AlphaFoldDB" id="A0A7C4YHC2"/>
<comment type="similarity">
    <text evidence="9 10">Belongs to the thiamine-phosphate synthase family.</text>
</comment>
<comment type="catalytic activity">
    <reaction evidence="6 9 10">
        <text>4-methyl-5-(2-phosphooxyethyl)-thiazole + 4-amino-2-methyl-5-(diphosphooxymethyl)pyrimidine + H(+) = thiamine phosphate + diphosphate</text>
        <dbReference type="Rhea" id="RHEA:22328"/>
        <dbReference type="ChEBI" id="CHEBI:15378"/>
        <dbReference type="ChEBI" id="CHEBI:33019"/>
        <dbReference type="ChEBI" id="CHEBI:37575"/>
        <dbReference type="ChEBI" id="CHEBI:57841"/>
        <dbReference type="ChEBI" id="CHEBI:58296"/>
        <dbReference type="EC" id="2.5.1.3"/>
    </reaction>
</comment>
<sequence length="217" mass="24121">MMKDVLVYLVTDSRLTLGRSVEFIVEEACKSGVSMVQFRDKEMDDMEFVRLGKRLREITKYYDIPLILNDRVHLVKEIEADGVHLGQEDLSINEARKLIGYDKIIGVSVSNIEEANNAIRDGADYIGISGIFKTDTKKDAKYIGIEGLKRIAENVGGKILKIGIGGIKPENAKDVIIAGADGVAVVTAITMAENIEEAVRRLKEAVIEGRKERKNER</sequence>
<keyword evidence="5 9" id="KW-0784">Thiamine biosynthesis</keyword>
<feature type="binding site" evidence="9">
    <location>
        <begin position="37"/>
        <end position="41"/>
    </location>
    <ligand>
        <name>4-amino-2-methyl-5-(diphosphooxymethyl)pyrimidine</name>
        <dbReference type="ChEBI" id="CHEBI:57841"/>
    </ligand>
</feature>
<feature type="binding site" evidence="9">
    <location>
        <position position="137"/>
    </location>
    <ligand>
        <name>4-amino-2-methyl-5-(diphosphooxymethyl)pyrimidine</name>
        <dbReference type="ChEBI" id="CHEBI:57841"/>
    </ligand>
</feature>
<dbReference type="Pfam" id="PF02581">
    <property type="entry name" value="TMP-TENI"/>
    <property type="match status" value="1"/>
</dbReference>
<dbReference type="GO" id="GO:0009229">
    <property type="term" value="P:thiamine diphosphate biosynthetic process"/>
    <property type="evidence" value="ECO:0007669"/>
    <property type="project" value="UniProtKB-UniRule"/>
</dbReference>
<evidence type="ECO:0000256" key="2">
    <source>
        <dbReference type="ARBA" id="ARBA00022679"/>
    </source>
</evidence>
<dbReference type="GO" id="GO:0042558">
    <property type="term" value="P:pteridine-containing compound metabolic process"/>
    <property type="evidence" value="ECO:0007669"/>
    <property type="project" value="InterPro"/>
</dbReference>
<gene>
    <name evidence="9 13" type="primary">thiE</name>
    <name evidence="13" type="ORF">ENV67_04725</name>
</gene>
<feature type="binding site" evidence="9">
    <location>
        <position position="166"/>
    </location>
    <ligand>
        <name>2-[(2R,5Z)-2-carboxy-4-methylthiazol-5(2H)-ylidene]ethyl phosphate</name>
        <dbReference type="ChEBI" id="CHEBI:62899"/>
    </ligand>
</feature>
<protein>
    <recommendedName>
        <fullName evidence="9">Thiamine-phosphate synthase</fullName>
        <shortName evidence="9">TP synthase</shortName>
        <shortName evidence="9">TPS</shortName>
        <ecNumber evidence="9">2.5.1.3</ecNumber>
    </recommendedName>
    <alternativeName>
        <fullName evidence="9">Thiamine-phosphate pyrophosphorylase</fullName>
        <shortName evidence="9">TMP pyrophosphorylase</shortName>
        <shortName evidence="9">TMP-PPase</shortName>
    </alternativeName>
</protein>
<feature type="binding site" evidence="9">
    <location>
        <begin position="186"/>
        <end position="187"/>
    </location>
    <ligand>
        <name>2-[(2R,5Z)-2-carboxy-4-methylthiazol-5(2H)-ylidene]ethyl phosphate</name>
        <dbReference type="ChEBI" id="CHEBI:62899"/>
    </ligand>
</feature>
<evidence type="ECO:0000256" key="10">
    <source>
        <dbReference type="RuleBase" id="RU003826"/>
    </source>
</evidence>
<reference evidence="13" key="1">
    <citation type="journal article" date="2020" name="mSystems">
        <title>Genome- and Community-Level Interaction Insights into Carbon Utilization and Element Cycling Functions of Hydrothermarchaeota in Hydrothermal Sediment.</title>
        <authorList>
            <person name="Zhou Z."/>
            <person name="Liu Y."/>
            <person name="Xu W."/>
            <person name="Pan J."/>
            <person name="Luo Z.H."/>
            <person name="Li M."/>
        </authorList>
    </citation>
    <scope>NUCLEOTIDE SEQUENCE [LARGE SCALE GENOMIC DNA]</scope>
    <source>
        <strain evidence="13">SpSt-780</strain>
    </source>
</reference>
<dbReference type="GO" id="GO:0000287">
    <property type="term" value="F:magnesium ion binding"/>
    <property type="evidence" value="ECO:0007669"/>
    <property type="project" value="UniProtKB-UniRule"/>
</dbReference>
<dbReference type="FunFam" id="3.20.20.70:FF:000096">
    <property type="entry name" value="Thiamine-phosphate synthase"/>
    <property type="match status" value="1"/>
</dbReference>
<keyword evidence="3 9" id="KW-0479">Metal-binding</keyword>
<dbReference type="PROSITE" id="PS50972">
    <property type="entry name" value="PTERIN_BINDING"/>
    <property type="match status" value="1"/>
</dbReference>
<feature type="binding site" evidence="9">
    <location>
        <position position="108"/>
    </location>
    <ligand>
        <name>4-amino-2-methyl-5-(diphosphooxymethyl)pyrimidine</name>
        <dbReference type="ChEBI" id="CHEBI:57841"/>
    </ligand>
</feature>
<dbReference type="GO" id="GO:0009228">
    <property type="term" value="P:thiamine biosynthetic process"/>
    <property type="evidence" value="ECO:0007669"/>
    <property type="project" value="UniProtKB-KW"/>
</dbReference>
<feature type="binding site" evidence="9">
    <location>
        <position position="89"/>
    </location>
    <ligand>
        <name>Mg(2+)</name>
        <dbReference type="ChEBI" id="CHEBI:18420"/>
    </ligand>
</feature>
<evidence type="ECO:0000256" key="1">
    <source>
        <dbReference type="ARBA" id="ARBA00005165"/>
    </source>
</evidence>
<dbReference type="InterPro" id="IPR013785">
    <property type="entry name" value="Aldolase_TIM"/>
</dbReference>
<dbReference type="NCBIfam" id="TIGR00693">
    <property type="entry name" value="thiE"/>
    <property type="match status" value="1"/>
</dbReference>
<feature type="binding site" evidence="9">
    <location>
        <begin position="134"/>
        <end position="136"/>
    </location>
    <ligand>
        <name>2-[(2R,5Z)-2-carboxy-4-methylthiazol-5(2H)-ylidene]ethyl phosphate</name>
        <dbReference type="ChEBI" id="CHEBI:62899"/>
    </ligand>
</feature>
<comment type="catalytic activity">
    <reaction evidence="7 9 10">
        <text>2-(2-carboxy-4-methylthiazol-5-yl)ethyl phosphate + 4-amino-2-methyl-5-(diphosphooxymethyl)pyrimidine + 2 H(+) = thiamine phosphate + CO2 + diphosphate</text>
        <dbReference type="Rhea" id="RHEA:47848"/>
        <dbReference type="ChEBI" id="CHEBI:15378"/>
        <dbReference type="ChEBI" id="CHEBI:16526"/>
        <dbReference type="ChEBI" id="CHEBI:33019"/>
        <dbReference type="ChEBI" id="CHEBI:37575"/>
        <dbReference type="ChEBI" id="CHEBI:57841"/>
        <dbReference type="ChEBI" id="CHEBI:62890"/>
        <dbReference type="EC" id="2.5.1.3"/>
    </reaction>
</comment>
<dbReference type="HAMAP" id="MF_00097">
    <property type="entry name" value="TMP_synthase"/>
    <property type="match status" value="1"/>
</dbReference>
<feature type="binding site" evidence="9">
    <location>
        <position position="69"/>
    </location>
    <ligand>
        <name>4-amino-2-methyl-5-(diphosphooxymethyl)pyrimidine</name>
        <dbReference type="ChEBI" id="CHEBI:57841"/>
    </ligand>
</feature>
<evidence type="ECO:0000256" key="3">
    <source>
        <dbReference type="ARBA" id="ARBA00022723"/>
    </source>
</evidence>
<accession>A0A7C4YHC2</accession>
<dbReference type="PANTHER" id="PTHR20857:SF15">
    <property type="entry name" value="THIAMINE-PHOSPHATE SYNTHASE"/>
    <property type="match status" value="1"/>
</dbReference>
<dbReference type="InterPro" id="IPR036206">
    <property type="entry name" value="ThiamineP_synth_sf"/>
</dbReference>
<dbReference type="GO" id="GO:0004789">
    <property type="term" value="F:thiamine-phosphate diphosphorylase activity"/>
    <property type="evidence" value="ECO:0007669"/>
    <property type="project" value="UniProtKB-UniRule"/>
</dbReference>
<evidence type="ECO:0000256" key="4">
    <source>
        <dbReference type="ARBA" id="ARBA00022842"/>
    </source>
</evidence>
<feature type="binding site" evidence="9">
    <location>
        <position position="70"/>
    </location>
    <ligand>
        <name>Mg(2+)</name>
        <dbReference type="ChEBI" id="CHEBI:18420"/>
    </ligand>
</feature>
<dbReference type="InterPro" id="IPR034291">
    <property type="entry name" value="TMP_synthase"/>
</dbReference>
<dbReference type="GO" id="GO:0005737">
    <property type="term" value="C:cytoplasm"/>
    <property type="evidence" value="ECO:0007669"/>
    <property type="project" value="TreeGrafter"/>
</dbReference>
<evidence type="ECO:0000313" key="13">
    <source>
        <dbReference type="EMBL" id="HGW91827.1"/>
    </source>
</evidence>
<organism evidence="13">
    <name type="scientific">candidate division WOR-3 bacterium</name>
    <dbReference type="NCBI Taxonomy" id="2052148"/>
    <lineage>
        <taxon>Bacteria</taxon>
        <taxon>Bacteria division WOR-3</taxon>
    </lineage>
</organism>